<protein>
    <submittedName>
        <fullName evidence="2">Uncharacterized protein</fullName>
    </submittedName>
</protein>
<sequence length="178" mass="20040">MNIAVPLDQFNINHVFFQEAIKNTIMNDSNFIRVIYSNDLCMLNGICIEFKLPILQVDKSFNKYKCTFDNKQSSEIIQAIYKLEYDILTKYGGKNKQPVSRISDQLKNGIIKVTNINSSSMNSSSMNSSSMNSSSMNSSSMNSSSMNSSSIINTFIIKISGLWSTELEYGLTYKFAHG</sequence>
<accession>A0A6C0IL66</accession>
<dbReference type="EMBL" id="MN740193">
    <property type="protein sequence ID" value="QHT92627.1"/>
    <property type="molecule type" value="Genomic_DNA"/>
</dbReference>
<proteinExistence type="predicted"/>
<feature type="region of interest" description="Disordered" evidence="1">
    <location>
        <begin position="117"/>
        <end position="141"/>
    </location>
</feature>
<organism evidence="2">
    <name type="scientific">viral metagenome</name>
    <dbReference type="NCBI Taxonomy" id="1070528"/>
    <lineage>
        <taxon>unclassified sequences</taxon>
        <taxon>metagenomes</taxon>
        <taxon>organismal metagenomes</taxon>
    </lineage>
</organism>
<evidence type="ECO:0000256" key="1">
    <source>
        <dbReference type="SAM" id="MobiDB-lite"/>
    </source>
</evidence>
<dbReference type="AlphaFoldDB" id="A0A6C0IL66"/>
<reference evidence="2" key="1">
    <citation type="journal article" date="2020" name="Nature">
        <title>Giant virus diversity and host interactions through global metagenomics.</title>
        <authorList>
            <person name="Schulz F."/>
            <person name="Roux S."/>
            <person name="Paez-Espino D."/>
            <person name="Jungbluth S."/>
            <person name="Walsh D.A."/>
            <person name="Denef V.J."/>
            <person name="McMahon K.D."/>
            <person name="Konstantinidis K.T."/>
            <person name="Eloe-Fadrosh E.A."/>
            <person name="Kyrpides N.C."/>
            <person name="Woyke T."/>
        </authorList>
    </citation>
    <scope>NUCLEOTIDE SEQUENCE</scope>
    <source>
        <strain evidence="2">GVMAG-M-3300023184-89</strain>
    </source>
</reference>
<evidence type="ECO:0000313" key="2">
    <source>
        <dbReference type="EMBL" id="QHT92627.1"/>
    </source>
</evidence>
<name>A0A6C0IL66_9ZZZZ</name>